<feature type="transmembrane region" description="Helical" evidence="6">
    <location>
        <begin position="169"/>
        <end position="188"/>
    </location>
</feature>
<evidence type="ECO:0000256" key="4">
    <source>
        <dbReference type="ARBA" id="ARBA00023136"/>
    </source>
</evidence>
<feature type="region of interest" description="Disordered" evidence="5">
    <location>
        <begin position="423"/>
        <end position="448"/>
    </location>
</feature>
<evidence type="ECO:0000313" key="8">
    <source>
        <dbReference type="Proteomes" id="UP001159427"/>
    </source>
</evidence>
<dbReference type="EMBL" id="CALNXI010001125">
    <property type="protein sequence ID" value="CAH3156560.1"/>
    <property type="molecule type" value="Genomic_DNA"/>
</dbReference>
<keyword evidence="2 6" id="KW-0812">Transmembrane</keyword>
<evidence type="ECO:0000256" key="3">
    <source>
        <dbReference type="ARBA" id="ARBA00022989"/>
    </source>
</evidence>
<organism evidence="7 8">
    <name type="scientific">Porites evermanni</name>
    <dbReference type="NCBI Taxonomy" id="104178"/>
    <lineage>
        <taxon>Eukaryota</taxon>
        <taxon>Metazoa</taxon>
        <taxon>Cnidaria</taxon>
        <taxon>Anthozoa</taxon>
        <taxon>Hexacorallia</taxon>
        <taxon>Scleractinia</taxon>
        <taxon>Fungiina</taxon>
        <taxon>Poritidae</taxon>
        <taxon>Porites</taxon>
    </lineage>
</organism>
<keyword evidence="3 6" id="KW-1133">Transmembrane helix</keyword>
<feature type="transmembrane region" description="Helical" evidence="6">
    <location>
        <begin position="387"/>
        <end position="409"/>
    </location>
</feature>
<evidence type="ECO:0000256" key="2">
    <source>
        <dbReference type="ARBA" id="ARBA00022692"/>
    </source>
</evidence>
<evidence type="ECO:0000256" key="1">
    <source>
        <dbReference type="ARBA" id="ARBA00004141"/>
    </source>
</evidence>
<feature type="transmembrane region" description="Helical" evidence="6">
    <location>
        <begin position="262"/>
        <end position="295"/>
    </location>
</feature>
<comment type="caution">
    <text evidence="7">The sequence shown here is derived from an EMBL/GenBank/DDBJ whole genome shotgun (WGS) entry which is preliminary data.</text>
</comment>
<feature type="transmembrane region" description="Helical" evidence="6">
    <location>
        <begin position="96"/>
        <end position="115"/>
    </location>
</feature>
<dbReference type="InterPro" id="IPR002781">
    <property type="entry name" value="TM_pro_TauE-like"/>
</dbReference>
<evidence type="ECO:0000256" key="6">
    <source>
        <dbReference type="SAM" id="Phobius"/>
    </source>
</evidence>
<evidence type="ECO:0000256" key="5">
    <source>
        <dbReference type="SAM" id="MobiDB-lite"/>
    </source>
</evidence>
<protein>
    <submittedName>
        <fullName evidence="7">Uncharacterized protein</fullName>
    </submittedName>
</protein>
<proteinExistence type="predicted"/>
<feature type="compositionally biased region" description="Basic and acidic residues" evidence="5">
    <location>
        <begin position="29"/>
        <end position="46"/>
    </location>
</feature>
<gene>
    <name evidence="7" type="ORF">PEVE_00002219</name>
</gene>
<feature type="transmembrane region" description="Helical" evidence="6">
    <location>
        <begin position="332"/>
        <end position="354"/>
    </location>
</feature>
<dbReference type="PANTHER" id="PTHR31154:SF4">
    <property type="entry name" value="MEMBRANE TRANSPORTER PROTEIN"/>
    <property type="match status" value="1"/>
</dbReference>
<reference evidence="7 8" key="1">
    <citation type="submission" date="2022-05" db="EMBL/GenBank/DDBJ databases">
        <authorList>
            <consortium name="Genoscope - CEA"/>
            <person name="William W."/>
        </authorList>
    </citation>
    <scope>NUCLEOTIDE SEQUENCE [LARGE SCALE GENOMIC DNA]</scope>
</reference>
<dbReference type="Proteomes" id="UP001159427">
    <property type="component" value="Unassembled WGS sequence"/>
</dbReference>
<keyword evidence="4 6" id="KW-0472">Membrane</keyword>
<name>A0ABN8Q4G7_9CNID</name>
<feature type="region of interest" description="Disordered" evidence="5">
    <location>
        <begin position="1"/>
        <end position="49"/>
    </location>
</feature>
<dbReference type="Pfam" id="PF01925">
    <property type="entry name" value="TauE"/>
    <property type="match status" value="1"/>
</dbReference>
<sequence length="448" mass="49545">MESGDVAIDLSGGNYRPGAPHSPTIGRASDVEKRNGHVEVKDSEPPRRRRRRTPLEWCKKYFWEGQTLTAEGNEAIANLDPNAPWHTKLLVKYRRFVGIGIASGFCHIVWWTLAIRYNWFAIFPDNYFMTLTMVVGGTVAGMTSEGGGAVAFPVLTLAVGEKPSIARDVALLVQSCGMSAATFTIFFMRVQLEWHSIVFCFLGGVFGVILGLEFVDPYVSAVVKKMIFVCVWFTFAFALFLLNRYYKRKTYKTIPDVKLWKIITLLVTGFIGGIFTAVVGGGVDICSFSVLTLLFRVTEKTATPTSVVMMAWTSLVGIGWRRLIQDTVDLQAWHYIIVTAPVVMLMAPLGSLLGTHFHRQVLAALIYILDTISLVTAFAILPLSGAVIGLSVGMLVFGFAFFGFIAWLGNKIMADIEAKEEENRAAEKEKEAAQKGFDNEAFKDSTAL</sequence>
<dbReference type="PANTHER" id="PTHR31154">
    <property type="entry name" value="MEMBRANE TRANSPORTER PROTEIN"/>
    <property type="match status" value="1"/>
</dbReference>
<comment type="subcellular location">
    <subcellularLocation>
        <location evidence="1">Membrane</location>
        <topology evidence="1">Multi-pass membrane protein</topology>
    </subcellularLocation>
</comment>
<feature type="transmembrane region" description="Helical" evidence="6">
    <location>
        <begin position="361"/>
        <end position="381"/>
    </location>
</feature>
<keyword evidence="8" id="KW-1185">Reference proteome</keyword>
<evidence type="ECO:0000313" key="7">
    <source>
        <dbReference type="EMBL" id="CAH3156560.1"/>
    </source>
</evidence>
<feature type="transmembrane region" description="Helical" evidence="6">
    <location>
        <begin position="127"/>
        <end position="157"/>
    </location>
</feature>
<accession>A0ABN8Q4G7</accession>
<feature type="transmembrane region" description="Helical" evidence="6">
    <location>
        <begin position="222"/>
        <end position="242"/>
    </location>
</feature>
<feature type="transmembrane region" description="Helical" evidence="6">
    <location>
        <begin position="194"/>
        <end position="215"/>
    </location>
</feature>